<gene>
    <name evidence="9" type="ORF">L2716_01415</name>
</gene>
<evidence type="ECO:0000256" key="2">
    <source>
        <dbReference type="ARBA" id="ARBA00005658"/>
    </source>
</evidence>
<dbReference type="NCBIfam" id="TIGR00842">
    <property type="entry name" value="bcct"/>
    <property type="match status" value="1"/>
</dbReference>
<evidence type="ECO:0000256" key="1">
    <source>
        <dbReference type="ARBA" id="ARBA00004651"/>
    </source>
</evidence>
<dbReference type="Proteomes" id="UP001649381">
    <property type="component" value="Unassembled WGS sequence"/>
</dbReference>
<comment type="caution">
    <text evidence="9">The sequence shown here is derived from an EMBL/GenBank/DDBJ whole genome shotgun (WGS) entry which is preliminary data.</text>
</comment>
<comment type="subcellular location">
    <subcellularLocation>
        <location evidence="1">Cell membrane</location>
        <topology evidence="1">Multi-pass membrane protein</topology>
    </subcellularLocation>
</comment>
<evidence type="ECO:0000256" key="7">
    <source>
        <dbReference type="ARBA" id="ARBA00023136"/>
    </source>
</evidence>
<feature type="transmembrane region" description="Helical" evidence="8">
    <location>
        <begin position="318"/>
        <end position="335"/>
    </location>
</feature>
<organism evidence="9 10">
    <name type="scientific">Pseudalkalibacillus berkeleyi</name>
    <dbReference type="NCBI Taxonomy" id="1069813"/>
    <lineage>
        <taxon>Bacteria</taxon>
        <taxon>Bacillati</taxon>
        <taxon>Bacillota</taxon>
        <taxon>Bacilli</taxon>
        <taxon>Bacillales</taxon>
        <taxon>Fictibacillaceae</taxon>
        <taxon>Pseudalkalibacillus</taxon>
    </lineage>
</organism>
<proteinExistence type="inferred from homology"/>
<keyword evidence="7 8" id="KW-0472">Membrane</keyword>
<feature type="transmembrane region" description="Helical" evidence="8">
    <location>
        <begin position="192"/>
        <end position="213"/>
    </location>
</feature>
<dbReference type="PANTHER" id="PTHR30047">
    <property type="entry name" value="HIGH-AFFINITY CHOLINE TRANSPORT PROTEIN-RELATED"/>
    <property type="match status" value="1"/>
</dbReference>
<feature type="transmembrane region" description="Helical" evidence="8">
    <location>
        <begin position="90"/>
        <end position="112"/>
    </location>
</feature>
<keyword evidence="3" id="KW-0813">Transport</keyword>
<feature type="transmembrane region" description="Helical" evidence="8">
    <location>
        <begin position="233"/>
        <end position="251"/>
    </location>
</feature>
<feature type="transmembrane region" description="Helical" evidence="8">
    <location>
        <begin position="51"/>
        <end position="70"/>
    </location>
</feature>
<feature type="transmembrane region" description="Helical" evidence="8">
    <location>
        <begin position="404"/>
        <end position="431"/>
    </location>
</feature>
<feature type="transmembrane region" description="Helical" evidence="8">
    <location>
        <begin position="263"/>
        <end position="283"/>
    </location>
</feature>
<keyword evidence="6 8" id="KW-1133">Transmembrane helix</keyword>
<dbReference type="Pfam" id="PF02028">
    <property type="entry name" value="BCCT"/>
    <property type="match status" value="1"/>
</dbReference>
<feature type="transmembrane region" description="Helical" evidence="8">
    <location>
        <begin position="471"/>
        <end position="491"/>
    </location>
</feature>
<dbReference type="PANTHER" id="PTHR30047:SF7">
    <property type="entry name" value="HIGH-AFFINITY CHOLINE TRANSPORT PROTEIN"/>
    <property type="match status" value="1"/>
</dbReference>
<keyword evidence="4" id="KW-1003">Cell membrane</keyword>
<comment type="similarity">
    <text evidence="2">Belongs to the BCCT transporter (TC 2.A.15) family.</text>
</comment>
<name>A0ABS9GXP9_9BACL</name>
<evidence type="ECO:0000256" key="8">
    <source>
        <dbReference type="SAM" id="Phobius"/>
    </source>
</evidence>
<dbReference type="InterPro" id="IPR000060">
    <property type="entry name" value="BCCT_transptr"/>
</dbReference>
<feature type="transmembrane region" description="Helical" evidence="8">
    <location>
        <begin position="12"/>
        <end position="31"/>
    </location>
</feature>
<evidence type="ECO:0000256" key="3">
    <source>
        <dbReference type="ARBA" id="ARBA00022448"/>
    </source>
</evidence>
<evidence type="ECO:0000256" key="5">
    <source>
        <dbReference type="ARBA" id="ARBA00022692"/>
    </source>
</evidence>
<dbReference type="EMBL" id="JAKIJS010000001">
    <property type="protein sequence ID" value="MCF6136368.1"/>
    <property type="molecule type" value="Genomic_DNA"/>
</dbReference>
<keyword evidence="5 8" id="KW-0812">Transmembrane</keyword>
<accession>A0ABS9GXP9</accession>
<dbReference type="RefSeq" id="WP_236330941.1">
    <property type="nucleotide sequence ID" value="NZ_JAKIJS010000001.1"/>
</dbReference>
<evidence type="ECO:0000256" key="4">
    <source>
        <dbReference type="ARBA" id="ARBA00022475"/>
    </source>
</evidence>
<feature type="transmembrane region" description="Helical" evidence="8">
    <location>
        <begin position="347"/>
        <end position="365"/>
    </location>
</feature>
<evidence type="ECO:0000313" key="9">
    <source>
        <dbReference type="EMBL" id="MCF6136368.1"/>
    </source>
</evidence>
<protein>
    <submittedName>
        <fullName evidence="9">BCCT family transporter</fullName>
    </submittedName>
</protein>
<feature type="transmembrane region" description="Helical" evidence="8">
    <location>
        <begin position="443"/>
        <end position="465"/>
    </location>
</feature>
<evidence type="ECO:0000313" key="10">
    <source>
        <dbReference type="Proteomes" id="UP001649381"/>
    </source>
</evidence>
<reference evidence="9 10" key="1">
    <citation type="submission" date="2022-01" db="EMBL/GenBank/DDBJ databases">
        <title>Alkalihalobacillus sp. EGI L200015, a novel bacterium isolated from a salt lake sediment.</title>
        <authorList>
            <person name="Gao L."/>
            <person name="Fang B.-Z."/>
            <person name="Li W.-J."/>
        </authorList>
    </citation>
    <scope>NUCLEOTIDE SEQUENCE [LARGE SCALE GENOMIC DNA]</scope>
    <source>
        <strain evidence="9 10">KCTC 12718</strain>
    </source>
</reference>
<sequence length="511" mass="56498">MDKVQEKAPHWNVVFWVSSIIVLLFVIWGAISPKSLGDNAASVFDFTTYAFGWFYLIAVFFFTIFCLILAISRYGKIRLGGDDSRPDYPFFTWIGMLFSAGFGVGLVFWGVAEPMSHYFEPPMGIEGQSEEAARVSMRYSFFHWGIHQWSVFTVVGLALGYFQYRKKEKGMISTTFNPIIGTKGKTSLRRTIDILAVIATITGVATSLGFGILQINGGLNSVFDLPNNAMMQLIITGVLLILYLTSAMTGLDKGIKWLSNLNLGLALALMIIVLIMGPTVFILNSMTLGIGDYISKFFEMSFRLTPYKGGTWVRDWTVFYWAWVIAWSPFVGSFVARVSRGRTIREFIFGVLIVPPFIAILWIAIFGGTALNFDLTQGTNIAELVNKDVTSALFVTYAQLPFTFLFSMLSILLIFTFLITSADSATFVLGIMTSDGDLNPSRIVKFIWGILMAAIAAVLIISSGLQGLQTASLIAALPFTVILIVMCLSIIKVIRKEPSVGLGASKKKINK</sequence>
<keyword evidence="10" id="KW-1185">Reference proteome</keyword>
<feature type="transmembrane region" description="Helical" evidence="8">
    <location>
        <begin position="141"/>
        <end position="162"/>
    </location>
</feature>
<evidence type="ECO:0000256" key="6">
    <source>
        <dbReference type="ARBA" id="ARBA00022989"/>
    </source>
</evidence>